<protein>
    <submittedName>
        <fullName evidence="1">Uncharacterized protein</fullName>
    </submittedName>
</protein>
<sequence>MTVLLLVRDVVFAMSKDSANKLTNNVVNSMLENKPIYERRIQELKSELVNILITLNLPRWSRKAK</sequence>
<dbReference type="EMBL" id="PPTO01000014">
    <property type="protein sequence ID" value="RDB56521.1"/>
    <property type="molecule type" value="Genomic_DNA"/>
</dbReference>
<name>A0A369LA70_9ACTN</name>
<dbReference type="Proteomes" id="UP000253975">
    <property type="component" value="Unassembled WGS sequence"/>
</dbReference>
<accession>A0A369LA70</accession>
<evidence type="ECO:0000313" key="1">
    <source>
        <dbReference type="EMBL" id="RDB56521.1"/>
    </source>
</evidence>
<evidence type="ECO:0000313" key="2">
    <source>
        <dbReference type="Proteomes" id="UP000253975"/>
    </source>
</evidence>
<proteinExistence type="predicted"/>
<dbReference type="AlphaFoldDB" id="A0A369LA70"/>
<reference evidence="1 2" key="1">
    <citation type="journal article" date="2018" name="Elife">
        <title>Discovery and characterization of a prevalent human gut bacterial enzyme sufficient for the inactivation of a family of plant toxins.</title>
        <authorList>
            <person name="Koppel N."/>
            <person name="Bisanz J.E."/>
            <person name="Pandelia M.E."/>
            <person name="Turnbaugh P.J."/>
            <person name="Balskus E.P."/>
        </authorList>
    </citation>
    <scope>NUCLEOTIDE SEQUENCE [LARGE SCALE GENOMIC DNA]</scope>
    <source>
        <strain evidence="1 2">OB21 GAM31</strain>
    </source>
</reference>
<organism evidence="1 2">
    <name type="scientific">Slackia isoflavoniconvertens</name>
    <dbReference type="NCBI Taxonomy" id="572010"/>
    <lineage>
        <taxon>Bacteria</taxon>
        <taxon>Bacillati</taxon>
        <taxon>Actinomycetota</taxon>
        <taxon>Coriobacteriia</taxon>
        <taxon>Eggerthellales</taxon>
        <taxon>Eggerthellaceae</taxon>
        <taxon>Slackia</taxon>
    </lineage>
</organism>
<comment type="caution">
    <text evidence="1">The sequence shown here is derived from an EMBL/GenBank/DDBJ whole genome shotgun (WGS) entry which is preliminary data.</text>
</comment>
<gene>
    <name evidence="1" type="ORF">C1881_08295</name>
</gene>